<protein>
    <recommendedName>
        <fullName evidence="3">PDZ domain-containing protein</fullName>
    </recommendedName>
</protein>
<sequence length="503" mass="55692">MNAQLRGILSGRSVTHMYMLNMVLDIPTEFKGAIVEAAAAVVSLESYHSGPSGETMFVGSGTIIGCEDVNETYTSTILTSATLLRSSTESNAIQDDIEVNVYLADGKSFKGHLSARDLHFNIATLSITSDVALPTARLRPLDDSISIDPSEILCPRETEVASRSFQLHRHSDSFKICPGDMVVALGRDCCGTHELWAALGKLRQCCRPWSGMELTNLYAAHIGKLEKVISRFNISKGVLVEEVIKGSPAKQAGILQGDVIVQCGKKSVHGFLEMLYNGGCRCNHLLCANPGAQVRISQLTFNYDLSQLHGHRLEETLPTRWRRPFFDVIWENVGKSIEVVVVRESSAAHLNLKLFVDETSPDKVNISLDVVHLAYFRPLDVVHLAVHVYYYRLRGSPMGGIKYARKRVDCHRQPERDPFVRPIISVTDKVCSKQGFVDSNQQYGTVRASHGAPVFDSSGKVSGLITFTKRFDFALRPEPLKKLVKSCSEKLKAEEEKGWRGQG</sequence>
<dbReference type="Proteomes" id="UP000626092">
    <property type="component" value="Unassembled WGS sequence"/>
</dbReference>
<dbReference type="Gene3D" id="2.30.42.10">
    <property type="match status" value="1"/>
</dbReference>
<dbReference type="Gene3D" id="2.40.10.10">
    <property type="entry name" value="Trypsin-like serine proteases"/>
    <property type="match status" value="1"/>
</dbReference>
<dbReference type="InterPro" id="IPR036034">
    <property type="entry name" value="PDZ_sf"/>
</dbReference>
<gene>
    <name evidence="1" type="ORF">RHSIM_Rhsim01G0093600</name>
</gene>
<evidence type="ECO:0008006" key="3">
    <source>
        <dbReference type="Google" id="ProtNLM"/>
    </source>
</evidence>
<dbReference type="AlphaFoldDB" id="A0A834M1W0"/>
<keyword evidence="2" id="KW-1185">Reference proteome</keyword>
<dbReference type="OrthoDB" id="4217619at2759"/>
<dbReference type="SUPFAM" id="SSF50494">
    <property type="entry name" value="Trypsin-like serine proteases"/>
    <property type="match status" value="1"/>
</dbReference>
<dbReference type="PANTHER" id="PTHR47389">
    <property type="entry name" value="OS09G0436400 PROTEIN"/>
    <property type="match status" value="1"/>
</dbReference>
<dbReference type="PANTHER" id="PTHR47389:SF4">
    <property type="entry name" value="OS09G0436400 PROTEIN"/>
    <property type="match status" value="1"/>
</dbReference>
<dbReference type="EMBL" id="WJXA01000001">
    <property type="protein sequence ID" value="KAF7154033.1"/>
    <property type="molecule type" value="Genomic_DNA"/>
</dbReference>
<accession>A0A834M1W0</accession>
<organism evidence="1 2">
    <name type="scientific">Rhododendron simsii</name>
    <name type="common">Sims's rhododendron</name>
    <dbReference type="NCBI Taxonomy" id="118357"/>
    <lineage>
        <taxon>Eukaryota</taxon>
        <taxon>Viridiplantae</taxon>
        <taxon>Streptophyta</taxon>
        <taxon>Embryophyta</taxon>
        <taxon>Tracheophyta</taxon>
        <taxon>Spermatophyta</taxon>
        <taxon>Magnoliopsida</taxon>
        <taxon>eudicotyledons</taxon>
        <taxon>Gunneridae</taxon>
        <taxon>Pentapetalae</taxon>
        <taxon>asterids</taxon>
        <taxon>Ericales</taxon>
        <taxon>Ericaceae</taxon>
        <taxon>Ericoideae</taxon>
        <taxon>Rhodoreae</taxon>
        <taxon>Rhododendron</taxon>
    </lineage>
</organism>
<comment type="caution">
    <text evidence="1">The sequence shown here is derived from an EMBL/GenBank/DDBJ whole genome shotgun (WGS) entry which is preliminary data.</text>
</comment>
<name>A0A834M1W0_RHOSS</name>
<evidence type="ECO:0000313" key="2">
    <source>
        <dbReference type="Proteomes" id="UP000626092"/>
    </source>
</evidence>
<dbReference type="InterPro" id="IPR043504">
    <property type="entry name" value="Peptidase_S1_PA_chymotrypsin"/>
</dbReference>
<dbReference type="InterPro" id="IPR009003">
    <property type="entry name" value="Peptidase_S1_PA"/>
</dbReference>
<evidence type="ECO:0000313" key="1">
    <source>
        <dbReference type="EMBL" id="KAF7154033.1"/>
    </source>
</evidence>
<dbReference type="SUPFAM" id="SSF50156">
    <property type="entry name" value="PDZ domain-like"/>
    <property type="match status" value="1"/>
</dbReference>
<proteinExistence type="predicted"/>
<reference evidence="1" key="1">
    <citation type="submission" date="2019-11" db="EMBL/GenBank/DDBJ databases">
        <authorList>
            <person name="Liu Y."/>
            <person name="Hou J."/>
            <person name="Li T.-Q."/>
            <person name="Guan C.-H."/>
            <person name="Wu X."/>
            <person name="Wu H.-Z."/>
            <person name="Ling F."/>
            <person name="Zhang R."/>
            <person name="Shi X.-G."/>
            <person name="Ren J.-P."/>
            <person name="Chen E.-F."/>
            <person name="Sun J.-M."/>
        </authorList>
    </citation>
    <scope>NUCLEOTIDE SEQUENCE</scope>
    <source>
        <strain evidence="1">Adult_tree_wgs_1</strain>
        <tissue evidence="1">Leaves</tissue>
    </source>
</reference>